<dbReference type="InterPro" id="IPR002575">
    <property type="entry name" value="Aminoglycoside_PTrfase"/>
</dbReference>
<sequence>KVAKILPDIAVKFSAGVYQNEATTMDYGFRHMNNDSLRVPRVYRFFTHGHFFDMPIGYIVMEFVPGVTLEKYDVGSELMERIARAVNHLSTLPIPSSQGPGPVYGGMPRGYLWSDYGAYTSFASLRDMETWLNQRLDICRQPARFSLNSTELLFAHMDIARRNIILTTEGDLCFIDWAHSGFYPRSFQ</sequence>
<feature type="non-terminal residue" evidence="2">
    <location>
        <position position="188"/>
    </location>
</feature>
<evidence type="ECO:0000313" key="3">
    <source>
        <dbReference type="Proteomes" id="UP000799753"/>
    </source>
</evidence>
<dbReference type="InterPro" id="IPR011009">
    <property type="entry name" value="Kinase-like_dom_sf"/>
</dbReference>
<dbReference type="SUPFAM" id="SSF56112">
    <property type="entry name" value="Protein kinase-like (PK-like)"/>
    <property type="match status" value="1"/>
</dbReference>
<evidence type="ECO:0000259" key="1">
    <source>
        <dbReference type="Pfam" id="PF01636"/>
    </source>
</evidence>
<keyword evidence="3" id="KW-1185">Reference proteome</keyword>
<gene>
    <name evidence="2" type="ORF">P280DRAFT_360914</name>
</gene>
<dbReference type="Gene3D" id="3.90.1200.10">
    <property type="match status" value="1"/>
</dbReference>
<dbReference type="AlphaFoldDB" id="A0A6A6RN14"/>
<feature type="domain" description="Aminoglycoside phosphotransferase" evidence="1">
    <location>
        <begin position="18"/>
        <end position="186"/>
    </location>
</feature>
<dbReference type="Pfam" id="PF01636">
    <property type="entry name" value="APH"/>
    <property type="match status" value="1"/>
</dbReference>
<proteinExistence type="predicted"/>
<reference evidence="2" key="1">
    <citation type="journal article" date="2020" name="Stud. Mycol.">
        <title>101 Dothideomycetes genomes: a test case for predicting lifestyles and emergence of pathogens.</title>
        <authorList>
            <person name="Haridas S."/>
            <person name="Albert R."/>
            <person name="Binder M."/>
            <person name="Bloem J."/>
            <person name="Labutti K."/>
            <person name="Salamov A."/>
            <person name="Andreopoulos B."/>
            <person name="Baker S."/>
            <person name="Barry K."/>
            <person name="Bills G."/>
            <person name="Bluhm B."/>
            <person name="Cannon C."/>
            <person name="Castanera R."/>
            <person name="Culley D."/>
            <person name="Daum C."/>
            <person name="Ezra D."/>
            <person name="Gonzalez J."/>
            <person name="Henrissat B."/>
            <person name="Kuo A."/>
            <person name="Liang C."/>
            <person name="Lipzen A."/>
            <person name="Lutzoni F."/>
            <person name="Magnuson J."/>
            <person name="Mondo S."/>
            <person name="Nolan M."/>
            <person name="Ohm R."/>
            <person name="Pangilinan J."/>
            <person name="Park H.-J."/>
            <person name="Ramirez L."/>
            <person name="Alfaro M."/>
            <person name="Sun H."/>
            <person name="Tritt A."/>
            <person name="Yoshinaga Y."/>
            <person name="Zwiers L.-H."/>
            <person name="Turgeon B."/>
            <person name="Goodwin S."/>
            <person name="Spatafora J."/>
            <person name="Crous P."/>
            <person name="Grigoriev I."/>
        </authorList>
    </citation>
    <scope>NUCLEOTIDE SEQUENCE</scope>
    <source>
        <strain evidence="2">CBS 473.64</strain>
    </source>
</reference>
<dbReference type="Proteomes" id="UP000799753">
    <property type="component" value="Unassembled WGS sequence"/>
</dbReference>
<dbReference type="InterPro" id="IPR051678">
    <property type="entry name" value="AGP_Transferase"/>
</dbReference>
<accession>A0A6A6RN14</accession>
<organism evidence="2 3">
    <name type="scientific">Massarina eburnea CBS 473.64</name>
    <dbReference type="NCBI Taxonomy" id="1395130"/>
    <lineage>
        <taxon>Eukaryota</taxon>
        <taxon>Fungi</taxon>
        <taxon>Dikarya</taxon>
        <taxon>Ascomycota</taxon>
        <taxon>Pezizomycotina</taxon>
        <taxon>Dothideomycetes</taxon>
        <taxon>Pleosporomycetidae</taxon>
        <taxon>Pleosporales</taxon>
        <taxon>Massarineae</taxon>
        <taxon>Massarinaceae</taxon>
        <taxon>Massarina</taxon>
    </lineage>
</organism>
<protein>
    <recommendedName>
        <fullName evidence="1">Aminoglycoside phosphotransferase domain-containing protein</fullName>
    </recommendedName>
</protein>
<name>A0A6A6RN14_9PLEO</name>
<dbReference type="EMBL" id="MU006806">
    <property type="protein sequence ID" value="KAF2635454.1"/>
    <property type="molecule type" value="Genomic_DNA"/>
</dbReference>
<evidence type="ECO:0000313" key="2">
    <source>
        <dbReference type="EMBL" id="KAF2635454.1"/>
    </source>
</evidence>
<dbReference type="PANTHER" id="PTHR21310:SF39">
    <property type="entry name" value="AMINOGLYCOSIDE PHOSPHOTRANSFERASE DOMAIN-CONTAINING PROTEIN"/>
    <property type="match status" value="1"/>
</dbReference>
<dbReference type="OrthoDB" id="3250044at2759"/>
<feature type="non-terminal residue" evidence="2">
    <location>
        <position position="1"/>
    </location>
</feature>
<dbReference type="PANTHER" id="PTHR21310">
    <property type="entry name" value="AMINOGLYCOSIDE PHOSPHOTRANSFERASE-RELATED-RELATED"/>
    <property type="match status" value="1"/>
</dbReference>